<keyword evidence="6" id="KW-0805">Transcription regulation</keyword>
<evidence type="ECO:0000256" key="1">
    <source>
        <dbReference type="ARBA" id="ARBA00004123"/>
    </source>
</evidence>
<dbReference type="SMART" id="SM00355">
    <property type="entry name" value="ZnF_C2H2"/>
    <property type="match status" value="4"/>
</dbReference>
<evidence type="ECO:0000313" key="11">
    <source>
        <dbReference type="EMBL" id="KAF5458170.1"/>
    </source>
</evidence>
<keyword evidence="7" id="KW-0804">Transcription</keyword>
<evidence type="ECO:0000256" key="9">
    <source>
        <dbReference type="PROSITE-ProRule" id="PRU00042"/>
    </source>
</evidence>
<evidence type="ECO:0000256" key="6">
    <source>
        <dbReference type="ARBA" id="ARBA00023015"/>
    </source>
</evidence>
<comment type="caution">
    <text evidence="11">The sequence shown here is derived from an EMBL/GenBank/DDBJ whole genome shotgun (WGS) entry which is preliminary data.</text>
</comment>
<dbReference type="PROSITE" id="PS50157">
    <property type="entry name" value="ZINC_FINGER_C2H2_2"/>
    <property type="match status" value="1"/>
</dbReference>
<dbReference type="Proteomes" id="UP000619265">
    <property type="component" value="Unassembled WGS sequence"/>
</dbReference>
<dbReference type="GO" id="GO:0010044">
    <property type="term" value="P:response to aluminum ion"/>
    <property type="evidence" value="ECO:0007669"/>
    <property type="project" value="InterPro"/>
</dbReference>
<dbReference type="Pfam" id="PF00096">
    <property type="entry name" value="zf-C2H2"/>
    <property type="match status" value="1"/>
</dbReference>
<dbReference type="EMBL" id="LIHL02000010">
    <property type="protein sequence ID" value="KAF5458170.1"/>
    <property type="molecule type" value="Genomic_DNA"/>
</dbReference>
<name>A0A833XA11_JUGRE</name>
<dbReference type="FunFam" id="3.30.160.60:FF:000100">
    <property type="entry name" value="Zinc finger 45-like"/>
    <property type="match status" value="1"/>
</dbReference>
<dbReference type="InterPro" id="IPR044300">
    <property type="entry name" value="STOP1/2"/>
</dbReference>
<dbReference type="SUPFAM" id="SSF57667">
    <property type="entry name" value="beta-beta-alpha zinc fingers"/>
    <property type="match status" value="1"/>
</dbReference>
<keyword evidence="3" id="KW-0677">Repeat</keyword>
<evidence type="ECO:0000259" key="10">
    <source>
        <dbReference type="PROSITE" id="PS50157"/>
    </source>
</evidence>
<dbReference type="InterPro" id="IPR058196">
    <property type="entry name" value="zf-C2H2_STOP1/2_C"/>
</dbReference>
<evidence type="ECO:0000256" key="2">
    <source>
        <dbReference type="ARBA" id="ARBA00022723"/>
    </source>
</evidence>
<reference evidence="11" key="1">
    <citation type="submission" date="2015-10" db="EMBL/GenBank/DDBJ databases">
        <authorList>
            <person name="Martinez-Garcia P.J."/>
            <person name="Crepeau M.W."/>
            <person name="Puiu D."/>
            <person name="Gonzalez-Ibeas D."/>
            <person name="Whalen J."/>
            <person name="Stevens K."/>
            <person name="Paul R."/>
            <person name="Butterfield T."/>
            <person name="Britton M."/>
            <person name="Reagan R."/>
            <person name="Chakraborty S."/>
            <person name="Walawage S.L."/>
            <person name="Vasquez-Gross H.A."/>
            <person name="Cardeno C."/>
            <person name="Famula R."/>
            <person name="Pratt K."/>
            <person name="Kuruganti S."/>
            <person name="Aradhya M.K."/>
            <person name="Leslie C.A."/>
            <person name="Dandekar A.M."/>
            <person name="Salzberg S.L."/>
            <person name="Wegrzyn J.L."/>
            <person name="Langley C.H."/>
            <person name="Neale D.B."/>
        </authorList>
    </citation>
    <scope>NUCLEOTIDE SEQUENCE</scope>
    <source>
        <tissue evidence="11">Leaves</tissue>
    </source>
</reference>
<evidence type="ECO:0000256" key="4">
    <source>
        <dbReference type="ARBA" id="ARBA00022771"/>
    </source>
</evidence>
<dbReference type="Gramene" id="Jr10_12320_p1">
    <property type="protein sequence ID" value="cds.Jr10_12320_p1"/>
    <property type="gene ID" value="Jr10_12320"/>
</dbReference>
<feature type="domain" description="C2H2-type" evidence="10">
    <location>
        <begin position="211"/>
        <end position="238"/>
    </location>
</feature>
<keyword evidence="5" id="KW-0862">Zinc</keyword>
<dbReference type="InterPro" id="IPR036236">
    <property type="entry name" value="Znf_C2H2_sf"/>
</dbReference>
<dbReference type="Pfam" id="PF23118">
    <property type="entry name" value="zf-C2H2_STOP2_C"/>
    <property type="match status" value="1"/>
</dbReference>
<keyword evidence="4 9" id="KW-0863">Zinc-finger</keyword>
<evidence type="ECO:0000313" key="12">
    <source>
        <dbReference type="Proteomes" id="UP000619265"/>
    </source>
</evidence>
<evidence type="ECO:0000256" key="5">
    <source>
        <dbReference type="ARBA" id="ARBA00022833"/>
    </source>
</evidence>
<reference evidence="11" key="2">
    <citation type="submission" date="2020-03" db="EMBL/GenBank/DDBJ databases">
        <title>Walnut 2.0.</title>
        <authorList>
            <person name="Marrano A."/>
            <person name="Britton M."/>
            <person name="Zimin A.V."/>
            <person name="Zaini P.A."/>
            <person name="Workman R."/>
            <person name="Puiu D."/>
            <person name="Bianco L."/>
            <person name="Allen B.J."/>
            <person name="Troggio M."/>
            <person name="Leslie C.A."/>
            <person name="Timp W."/>
            <person name="Dendekar A."/>
            <person name="Salzberg S.L."/>
            <person name="Neale D.B."/>
        </authorList>
    </citation>
    <scope>NUCLEOTIDE SEQUENCE</scope>
    <source>
        <tissue evidence="11">Leaves</tissue>
    </source>
</reference>
<evidence type="ECO:0000256" key="8">
    <source>
        <dbReference type="ARBA" id="ARBA00023242"/>
    </source>
</evidence>
<dbReference type="GO" id="GO:0008270">
    <property type="term" value="F:zinc ion binding"/>
    <property type="evidence" value="ECO:0007669"/>
    <property type="project" value="UniProtKB-KW"/>
</dbReference>
<evidence type="ECO:0000256" key="7">
    <source>
        <dbReference type="ARBA" id="ARBA00023163"/>
    </source>
</evidence>
<sequence length="437" mass="48302">YIITYLPLDDTCIEPPVSHKLLSCPFSALTKSMYELGFHSGNPLSDFGSYKSQEMFNTSESFQIPAAYSALFGSDPSNVRLGHSDLRVPLLNLSTVRVRMDTLQRFLSESVNSNQLIGWDHLEVVSSEIASAIHQIIVNGTALLSCTQTPRPIESVPNSSTIPPKILGESSGSLKEEAFDEGVKDKVLVAEPDDSEIVELDAVELLAQHIHFCDVCGKGFKRDANLRMHMRAHGNQYKTPEALAKPERLCAEPSRDTKFSCPFEGCNRNRLHKKFRPLKSVICVKNHFKRSHCPKMYSCNRCNKKSFSVVSDLKNHLKHCGEARWRCTCGTSFSRKDKLFGHMALFEGHMPAVGDEDERAKDLAADAAALTTRTTAMEEDEDEVVVITKGAGELAPANSLENGLFEGLLGGFGSIESFCFQDVLCSPNGFHGCDFGR</sequence>
<keyword evidence="8" id="KW-0539">Nucleus</keyword>
<dbReference type="InterPro" id="IPR059161">
    <property type="entry name" value="Znf-C2H2_STOP1/2_3rd"/>
</dbReference>
<evidence type="ECO:0000256" key="3">
    <source>
        <dbReference type="ARBA" id="ARBA00022737"/>
    </source>
</evidence>
<comment type="subcellular location">
    <subcellularLocation>
        <location evidence="1">Nucleus</location>
    </subcellularLocation>
</comment>
<accession>A0A833XA11</accession>
<dbReference type="PANTHER" id="PTHR46352:SF14">
    <property type="entry name" value="PROTEIN SENSITIVE TO PROTON RHIZOTOXICITY 2-LIKE"/>
    <property type="match status" value="1"/>
</dbReference>
<dbReference type="Gene3D" id="3.30.160.60">
    <property type="entry name" value="Classic Zinc Finger"/>
    <property type="match status" value="2"/>
</dbReference>
<dbReference type="GO" id="GO:0010447">
    <property type="term" value="P:response to acidic pH"/>
    <property type="evidence" value="ECO:0007669"/>
    <property type="project" value="InterPro"/>
</dbReference>
<dbReference type="InterPro" id="IPR013087">
    <property type="entry name" value="Znf_C2H2_type"/>
</dbReference>
<dbReference type="PROSITE" id="PS00028">
    <property type="entry name" value="ZINC_FINGER_C2H2_1"/>
    <property type="match status" value="1"/>
</dbReference>
<protein>
    <recommendedName>
        <fullName evidence="10">C2H2-type domain-containing protein</fullName>
    </recommendedName>
</protein>
<organism evidence="11 12">
    <name type="scientific">Juglans regia</name>
    <name type="common">English walnut</name>
    <dbReference type="NCBI Taxonomy" id="51240"/>
    <lineage>
        <taxon>Eukaryota</taxon>
        <taxon>Viridiplantae</taxon>
        <taxon>Streptophyta</taxon>
        <taxon>Embryophyta</taxon>
        <taxon>Tracheophyta</taxon>
        <taxon>Spermatophyta</taxon>
        <taxon>Magnoliopsida</taxon>
        <taxon>eudicotyledons</taxon>
        <taxon>Gunneridae</taxon>
        <taxon>Pentapetalae</taxon>
        <taxon>rosids</taxon>
        <taxon>fabids</taxon>
        <taxon>Fagales</taxon>
        <taxon>Juglandaceae</taxon>
        <taxon>Juglans</taxon>
    </lineage>
</organism>
<dbReference type="PANTHER" id="PTHR46352">
    <property type="entry name" value="PROTEIN SENSITIVE TO PROTON RHIZOTOXICITY 1"/>
    <property type="match status" value="1"/>
</dbReference>
<keyword evidence="2" id="KW-0479">Metal-binding</keyword>
<dbReference type="AlphaFoldDB" id="A0A833XA11"/>
<gene>
    <name evidence="11" type="ORF">F2P56_022224</name>
</gene>
<proteinExistence type="predicted"/>
<feature type="non-terminal residue" evidence="11">
    <location>
        <position position="1"/>
    </location>
</feature>
<dbReference type="Pfam" id="PF23115">
    <property type="entry name" value="zf-C2H2_STOP2_3rd"/>
    <property type="match status" value="1"/>
</dbReference>